<comment type="caution">
    <text evidence="2">The sequence shown here is derived from an EMBL/GenBank/DDBJ whole genome shotgun (WGS) entry which is preliminary data.</text>
</comment>
<gene>
    <name evidence="2" type="ORF">HJG59_008817</name>
</gene>
<accession>A0A7J8EEF9</accession>
<feature type="region of interest" description="Disordered" evidence="1">
    <location>
        <begin position="20"/>
        <end position="85"/>
    </location>
</feature>
<feature type="compositionally biased region" description="Gly residues" evidence="1">
    <location>
        <begin position="146"/>
        <end position="158"/>
    </location>
</feature>
<dbReference type="InParanoid" id="A0A7J8EEF9"/>
<evidence type="ECO:0000313" key="3">
    <source>
        <dbReference type="Proteomes" id="UP000550707"/>
    </source>
</evidence>
<feature type="region of interest" description="Disordered" evidence="1">
    <location>
        <begin position="98"/>
        <end position="158"/>
    </location>
</feature>
<feature type="compositionally biased region" description="Basic and acidic residues" evidence="1">
    <location>
        <begin position="40"/>
        <end position="57"/>
    </location>
</feature>
<organism evidence="2 3">
    <name type="scientific">Molossus molossus</name>
    <name type="common">Pallas' mastiff bat</name>
    <name type="synonym">Vespertilio molossus</name>
    <dbReference type="NCBI Taxonomy" id="27622"/>
    <lineage>
        <taxon>Eukaryota</taxon>
        <taxon>Metazoa</taxon>
        <taxon>Chordata</taxon>
        <taxon>Craniata</taxon>
        <taxon>Vertebrata</taxon>
        <taxon>Euteleostomi</taxon>
        <taxon>Mammalia</taxon>
        <taxon>Eutheria</taxon>
        <taxon>Laurasiatheria</taxon>
        <taxon>Chiroptera</taxon>
        <taxon>Yangochiroptera</taxon>
        <taxon>Molossidae</taxon>
        <taxon>Molossus</taxon>
    </lineage>
</organism>
<protein>
    <submittedName>
        <fullName evidence="2">Uncharacterized protein</fullName>
    </submittedName>
</protein>
<evidence type="ECO:0000256" key="1">
    <source>
        <dbReference type="SAM" id="MobiDB-lite"/>
    </source>
</evidence>
<evidence type="ECO:0000313" key="2">
    <source>
        <dbReference type="EMBL" id="KAF6433736.1"/>
    </source>
</evidence>
<dbReference type="Proteomes" id="UP000550707">
    <property type="component" value="Unassembled WGS sequence"/>
</dbReference>
<proteinExistence type="predicted"/>
<reference evidence="2 3" key="1">
    <citation type="journal article" date="2020" name="Nature">
        <title>Six reference-quality genomes reveal evolution of bat adaptations.</title>
        <authorList>
            <person name="Jebb D."/>
            <person name="Huang Z."/>
            <person name="Pippel M."/>
            <person name="Hughes G.M."/>
            <person name="Lavrichenko K."/>
            <person name="Devanna P."/>
            <person name="Winkler S."/>
            <person name="Jermiin L.S."/>
            <person name="Skirmuntt E.C."/>
            <person name="Katzourakis A."/>
            <person name="Burkitt-Gray L."/>
            <person name="Ray D.A."/>
            <person name="Sullivan K.A.M."/>
            <person name="Roscito J.G."/>
            <person name="Kirilenko B.M."/>
            <person name="Davalos L.M."/>
            <person name="Corthals A.P."/>
            <person name="Power M.L."/>
            <person name="Jones G."/>
            <person name="Ransome R.D."/>
            <person name="Dechmann D.K.N."/>
            <person name="Locatelli A.G."/>
            <person name="Puechmaille S.J."/>
            <person name="Fedrigo O."/>
            <person name="Jarvis E.D."/>
            <person name="Hiller M."/>
            <person name="Vernes S.C."/>
            <person name="Myers E.W."/>
            <person name="Teeling E.C."/>
        </authorList>
    </citation>
    <scope>NUCLEOTIDE SEQUENCE [LARGE SCALE GENOMIC DNA]</scope>
    <source>
        <strain evidence="2">MMolMol1</strain>
        <tissue evidence="2">Muscle</tissue>
    </source>
</reference>
<name>A0A7J8EEF9_MOLMO</name>
<keyword evidence="3" id="KW-1185">Reference proteome</keyword>
<dbReference type="EMBL" id="JACASF010000014">
    <property type="protein sequence ID" value="KAF6433736.1"/>
    <property type="molecule type" value="Genomic_DNA"/>
</dbReference>
<dbReference type="AlphaFoldDB" id="A0A7J8EEF9"/>
<sequence length="158" mass="17100">MCVQGRGCEAKVSAACIHWTSELSSPEPPGPQTPRLWGAGRRDGGEGSAWKEQEDHLPGPTHTPTRPRWKEGAEPGGSARRGPRPCCRFRQVIRLVWGRCPPGSPENLRQEPTRRPPGQLSWRAWREEPLGKTWMGAPPPLHPGTHGAGGGGDALASS</sequence>